<dbReference type="RefSeq" id="WP_114955372.1">
    <property type="nucleotide sequence ID" value="NZ_JBHSJF010000001.1"/>
</dbReference>
<name>A0ABV9YUS7_9HYPH</name>
<reference evidence="2" key="1">
    <citation type="journal article" date="2019" name="Int. J. Syst. Evol. Microbiol.">
        <title>The Global Catalogue of Microorganisms (GCM) 10K type strain sequencing project: providing services to taxonomists for standard genome sequencing and annotation.</title>
        <authorList>
            <consortium name="The Broad Institute Genomics Platform"/>
            <consortium name="The Broad Institute Genome Sequencing Center for Infectious Disease"/>
            <person name="Wu L."/>
            <person name="Ma J."/>
        </authorList>
    </citation>
    <scope>NUCLEOTIDE SEQUENCE [LARGE SCALE GENOMIC DNA]</scope>
    <source>
        <strain evidence="2">CGMCC 1.16444</strain>
    </source>
</reference>
<gene>
    <name evidence="1" type="ORF">ACFPFW_01025</name>
</gene>
<dbReference type="EMBL" id="JBHSJF010000001">
    <property type="protein sequence ID" value="MFC5066593.1"/>
    <property type="molecule type" value="Genomic_DNA"/>
</dbReference>
<dbReference type="Proteomes" id="UP001595796">
    <property type="component" value="Unassembled WGS sequence"/>
</dbReference>
<accession>A0ABV9YUS7</accession>
<comment type="caution">
    <text evidence="1">The sequence shown here is derived from an EMBL/GenBank/DDBJ whole genome shotgun (WGS) entry which is preliminary data.</text>
</comment>
<proteinExistence type="predicted"/>
<evidence type="ECO:0000313" key="2">
    <source>
        <dbReference type="Proteomes" id="UP001595796"/>
    </source>
</evidence>
<protein>
    <submittedName>
        <fullName evidence="1">Uncharacterized protein</fullName>
    </submittedName>
</protein>
<organism evidence="1 2">
    <name type="scientific">Flaviflagellibacter deserti</name>
    <dbReference type="NCBI Taxonomy" id="2267266"/>
    <lineage>
        <taxon>Bacteria</taxon>
        <taxon>Pseudomonadati</taxon>
        <taxon>Pseudomonadota</taxon>
        <taxon>Alphaproteobacteria</taxon>
        <taxon>Hyphomicrobiales</taxon>
        <taxon>Flaviflagellibacter</taxon>
    </lineage>
</organism>
<sequence length="65" mass="7460">MTTNGSRIFHANGHRVVLRDDGKWETWAEQERVAGPFGTRAEAFGAAWQIQSRKFKRQQMAAQQN</sequence>
<keyword evidence="2" id="KW-1185">Reference proteome</keyword>
<evidence type="ECO:0000313" key="1">
    <source>
        <dbReference type="EMBL" id="MFC5066593.1"/>
    </source>
</evidence>